<evidence type="ECO:0000256" key="1">
    <source>
        <dbReference type="SAM" id="MobiDB-lite"/>
    </source>
</evidence>
<feature type="domain" description="NYN" evidence="2">
    <location>
        <begin position="8"/>
        <end position="140"/>
    </location>
</feature>
<dbReference type="Proteomes" id="UP000294772">
    <property type="component" value="Unassembled WGS sequence"/>
</dbReference>
<dbReference type="InterPro" id="IPR021139">
    <property type="entry name" value="NYN"/>
</dbReference>
<dbReference type="AlphaFoldDB" id="A0AA46DG57"/>
<proteinExistence type="predicted"/>
<dbReference type="Gene3D" id="3.40.50.1010">
    <property type="entry name" value="5'-nuclease"/>
    <property type="match status" value="1"/>
</dbReference>
<dbReference type="RefSeq" id="WP_132763950.1">
    <property type="nucleotide sequence ID" value="NZ_CP110416.1"/>
</dbReference>
<dbReference type="EMBL" id="SLXF01000002">
    <property type="protein sequence ID" value="TCP08986.1"/>
    <property type="molecule type" value="Genomic_DNA"/>
</dbReference>
<sequence length="273" mass="29360">MNDGPRRRVMLLVDADNVSVDVVQQAVDLVMQRHGAIHVRRAYCTPETALKHLKLFKSLSMRPMVNLSMGKNCTDIALAIDAIDLVNAERPDVVVIVSSDSDFAPLVLRLREKGCRVEGIGQVGKTGEDATAIYDDFTDLAHRKPAARAAVTPAPAPARKAAAPAAPAPAPAPAPAARKRPARRAAAAPRAPEPAAPAAPALPEGVQQILEAVPELRDGTQLELRLAAERLRAAKLLARNAPSTRLFKKYPECFRLTPERQPNKVQYRAPGAV</sequence>
<evidence type="ECO:0000259" key="2">
    <source>
        <dbReference type="Pfam" id="PF01936"/>
    </source>
</evidence>
<dbReference type="CDD" id="cd11297">
    <property type="entry name" value="PIN_LabA-like_N_1"/>
    <property type="match status" value="1"/>
</dbReference>
<accession>A0AA46DG57</accession>
<organism evidence="3 4">
    <name type="scientific">Caldimonas thermodepolymerans</name>
    <dbReference type="NCBI Taxonomy" id="215580"/>
    <lineage>
        <taxon>Bacteria</taxon>
        <taxon>Pseudomonadati</taxon>
        <taxon>Pseudomonadota</taxon>
        <taxon>Betaproteobacteria</taxon>
        <taxon>Burkholderiales</taxon>
        <taxon>Sphaerotilaceae</taxon>
        <taxon>Caldimonas</taxon>
    </lineage>
</organism>
<dbReference type="Pfam" id="PF01936">
    <property type="entry name" value="NYN"/>
    <property type="match status" value="1"/>
</dbReference>
<gene>
    <name evidence="3" type="ORF">EV676_102499</name>
</gene>
<name>A0AA46DG57_9BURK</name>
<dbReference type="PANTHER" id="PTHR35811">
    <property type="entry name" value="SLR1870 PROTEIN"/>
    <property type="match status" value="1"/>
</dbReference>
<protein>
    <submittedName>
        <fullName evidence="3">Uncharacterized protein (TIGR00288 family)</fullName>
    </submittedName>
</protein>
<dbReference type="PANTHER" id="PTHR35811:SF1">
    <property type="entry name" value="HTH OST-TYPE DOMAIN-CONTAINING PROTEIN"/>
    <property type="match status" value="1"/>
</dbReference>
<evidence type="ECO:0000313" key="4">
    <source>
        <dbReference type="Proteomes" id="UP000294772"/>
    </source>
</evidence>
<dbReference type="GO" id="GO:0004540">
    <property type="term" value="F:RNA nuclease activity"/>
    <property type="evidence" value="ECO:0007669"/>
    <property type="project" value="InterPro"/>
</dbReference>
<feature type="compositionally biased region" description="Low complexity" evidence="1">
    <location>
        <begin position="147"/>
        <end position="165"/>
    </location>
</feature>
<comment type="caution">
    <text evidence="3">The sequence shown here is derived from an EMBL/GenBank/DDBJ whole genome shotgun (WGS) entry which is preliminary data.</text>
</comment>
<feature type="region of interest" description="Disordered" evidence="1">
    <location>
        <begin position="146"/>
        <end position="201"/>
    </location>
</feature>
<reference evidence="3 4" key="1">
    <citation type="submission" date="2019-03" db="EMBL/GenBank/DDBJ databases">
        <title>Genomic Encyclopedia of Type Strains, Phase IV (KMG-IV): sequencing the most valuable type-strain genomes for metagenomic binning, comparative biology and taxonomic classification.</title>
        <authorList>
            <person name="Goeker M."/>
        </authorList>
    </citation>
    <scope>NUCLEOTIDE SEQUENCE [LARGE SCALE GENOMIC DNA]</scope>
    <source>
        <strain evidence="3 4">DSM 15264</strain>
    </source>
</reference>
<evidence type="ECO:0000313" key="3">
    <source>
        <dbReference type="EMBL" id="TCP08986.1"/>
    </source>
</evidence>